<feature type="region of interest" description="Disordered" evidence="1">
    <location>
        <begin position="210"/>
        <end position="243"/>
    </location>
</feature>
<dbReference type="AlphaFoldDB" id="A0A1U7JCH0"/>
<dbReference type="EMBL" id="LVVZ01000041">
    <property type="protein sequence ID" value="OKL42439.1"/>
    <property type="molecule type" value="Genomic_DNA"/>
</dbReference>
<evidence type="ECO:0000313" key="2">
    <source>
        <dbReference type="EMBL" id="OKL42439.1"/>
    </source>
</evidence>
<sequence>MVVAKRAFRAEVHFDRTRVAIEEDGCEDSLRHREVMRELAELKSLVKPQPDASSISEQLTNALREELGEAAKLKVELDAIYDAIAKTKTELAALHRKAAQTEPVGSHVANELDAIVKGTEGATEQILGSAEHIDEVAGSLGDVVPPAQQAMVTDIQDRVISIFEACNFQDLTGQRITKVVATLSFVEERIIKMMEIWGGLESFKDVAVPEDPPKDENEALLHGPALEGEPGVVTQDDIDALFS</sequence>
<dbReference type="InterPro" id="IPR007439">
    <property type="entry name" value="Chemotax_Pase_CheZ"/>
</dbReference>
<name>A0A1U7JCH0_9HYPH</name>
<dbReference type="Pfam" id="PF04344">
    <property type="entry name" value="CheZ"/>
    <property type="match status" value="1"/>
</dbReference>
<dbReference type="RefSeq" id="WP_028482466.1">
    <property type="nucleotide sequence ID" value="NZ_LVVZ01000041.1"/>
</dbReference>
<dbReference type="SUPFAM" id="SSF75708">
    <property type="entry name" value="Chemotaxis phosphatase CheZ"/>
    <property type="match status" value="1"/>
</dbReference>
<accession>A0A1U7JCH0</accession>
<dbReference type="Proteomes" id="UP000185783">
    <property type="component" value="Unassembled WGS sequence"/>
</dbReference>
<dbReference type="GO" id="GO:0009288">
    <property type="term" value="C:bacterial-type flagellum"/>
    <property type="evidence" value="ECO:0007669"/>
    <property type="project" value="InterPro"/>
</dbReference>
<dbReference type="STRING" id="197461.A3843_17325"/>
<evidence type="ECO:0000313" key="3">
    <source>
        <dbReference type="Proteomes" id="UP000185783"/>
    </source>
</evidence>
<evidence type="ECO:0000256" key="1">
    <source>
        <dbReference type="SAM" id="MobiDB-lite"/>
    </source>
</evidence>
<protein>
    <submittedName>
        <fullName evidence="2">Uncharacterized protein</fullName>
    </submittedName>
</protein>
<comment type="caution">
    <text evidence="2">The sequence shown here is derived from an EMBL/GenBank/DDBJ whole genome shotgun (WGS) entry which is preliminary data.</text>
</comment>
<dbReference type="Gene3D" id="1.10.287.500">
    <property type="entry name" value="Helix hairpin bin"/>
    <property type="match status" value="1"/>
</dbReference>
<keyword evidence="3" id="KW-1185">Reference proteome</keyword>
<organism evidence="2 3">
    <name type="scientific">Pseudovibrio exalbescens</name>
    <dbReference type="NCBI Taxonomy" id="197461"/>
    <lineage>
        <taxon>Bacteria</taxon>
        <taxon>Pseudomonadati</taxon>
        <taxon>Pseudomonadota</taxon>
        <taxon>Alphaproteobacteria</taxon>
        <taxon>Hyphomicrobiales</taxon>
        <taxon>Stappiaceae</taxon>
        <taxon>Pseudovibrio</taxon>
    </lineage>
</organism>
<dbReference type="OrthoDB" id="5455460at2"/>
<dbReference type="GO" id="GO:0003824">
    <property type="term" value="F:catalytic activity"/>
    <property type="evidence" value="ECO:0007669"/>
    <property type="project" value="InterPro"/>
</dbReference>
<reference evidence="2 3" key="1">
    <citation type="submission" date="2016-03" db="EMBL/GenBank/DDBJ databases">
        <title>Genome sequence of Nesiotobacter sp. nov., a moderately halophilic alphaproteobacterium isolated from the Yellow Sea, China.</title>
        <authorList>
            <person name="Zhang G."/>
            <person name="Zhang R."/>
        </authorList>
    </citation>
    <scope>NUCLEOTIDE SEQUENCE [LARGE SCALE GENOMIC DNA]</scope>
    <source>
        <strain evidence="2 3">WB1-6</strain>
    </source>
</reference>
<gene>
    <name evidence="2" type="ORF">A3843_17325</name>
</gene>
<dbReference type="GO" id="GO:0050920">
    <property type="term" value="P:regulation of chemotaxis"/>
    <property type="evidence" value="ECO:0007669"/>
    <property type="project" value="InterPro"/>
</dbReference>
<proteinExistence type="predicted"/>